<protein>
    <submittedName>
        <fullName evidence="2">Uncharacterized protein</fullName>
    </submittedName>
</protein>
<keyword evidence="1" id="KW-0472">Membrane</keyword>
<keyword evidence="3" id="KW-1185">Reference proteome</keyword>
<name>A0ABR9FFW2_9GAMM</name>
<accession>A0ABR9FFW2</accession>
<evidence type="ECO:0000313" key="3">
    <source>
        <dbReference type="Proteomes" id="UP000754821"/>
    </source>
</evidence>
<organism evidence="2 3">
    <name type="scientific">Halomonas citrativorans</name>
    <dbReference type="NCBI Taxonomy" id="2742612"/>
    <lineage>
        <taxon>Bacteria</taxon>
        <taxon>Pseudomonadati</taxon>
        <taxon>Pseudomonadota</taxon>
        <taxon>Gammaproteobacteria</taxon>
        <taxon>Oceanospirillales</taxon>
        <taxon>Halomonadaceae</taxon>
        <taxon>Halomonas</taxon>
    </lineage>
</organism>
<reference evidence="2 3" key="1">
    <citation type="submission" date="2020-07" db="EMBL/GenBank/DDBJ databases">
        <title>Halophilic bacteria isolated from french cheeses.</title>
        <authorList>
            <person name="Kothe C.I."/>
            <person name="Farah-Kraiem B."/>
            <person name="Renault P."/>
            <person name="Dridi B."/>
        </authorList>
    </citation>
    <scope>NUCLEOTIDE SEQUENCE [LARGE SCALE GENOMIC DNA]</scope>
    <source>
        <strain evidence="2 3">FME16</strain>
    </source>
</reference>
<evidence type="ECO:0000256" key="1">
    <source>
        <dbReference type="SAM" id="Phobius"/>
    </source>
</evidence>
<evidence type="ECO:0000313" key="2">
    <source>
        <dbReference type="EMBL" id="MBE0405296.1"/>
    </source>
</evidence>
<keyword evidence="1" id="KW-0812">Transmembrane</keyword>
<dbReference type="EMBL" id="RRZC01000044">
    <property type="protein sequence ID" value="MBE0405296.1"/>
    <property type="molecule type" value="Genomic_DNA"/>
</dbReference>
<sequence length="75" mass="8376">MTKLTQSFEHPRLQRMKRQLRVQDLMLSALTTIDQVPALALALSQNDPGDVSAFLLFCFSAFLLFCFSAFGGYTG</sequence>
<gene>
    <name evidence="2" type="ORF">EI163_17335</name>
</gene>
<keyword evidence="1" id="KW-1133">Transmembrane helix</keyword>
<proteinExistence type="predicted"/>
<comment type="caution">
    <text evidence="2">The sequence shown here is derived from an EMBL/GenBank/DDBJ whole genome shotgun (WGS) entry which is preliminary data.</text>
</comment>
<feature type="transmembrane region" description="Helical" evidence="1">
    <location>
        <begin position="52"/>
        <end position="73"/>
    </location>
</feature>
<dbReference type="Proteomes" id="UP000754821">
    <property type="component" value="Unassembled WGS sequence"/>
</dbReference>